<gene>
    <name evidence="3" type="ORF">ACE1B6_19455</name>
</gene>
<feature type="signal peptide" evidence="2">
    <location>
        <begin position="1"/>
        <end position="28"/>
    </location>
</feature>
<dbReference type="Proteomes" id="UP001576776">
    <property type="component" value="Unassembled WGS sequence"/>
</dbReference>
<reference evidence="3 4" key="1">
    <citation type="submission" date="2024-09" db="EMBL/GenBank/DDBJ databases">
        <title>Floridaenema gen nov. (Aerosakkonemataceae, Aerosakkonematales ord. nov., Cyanobacteria) from benthic tropical and subtropical fresh waters, with the description of four new species.</title>
        <authorList>
            <person name="Moretto J.A."/>
            <person name="Berthold D.E."/>
            <person name="Lefler F.W."/>
            <person name="Huang I.-S."/>
            <person name="Laughinghouse H. IV."/>
        </authorList>
    </citation>
    <scope>NUCLEOTIDE SEQUENCE [LARGE SCALE GENOMIC DNA]</scope>
    <source>
        <strain evidence="3 4">BLCC-F154</strain>
    </source>
</reference>
<name>A0ABV4YF25_9CYAN</name>
<keyword evidence="2" id="KW-0732">Signal</keyword>
<comment type="caution">
    <text evidence="3">The sequence shown here is derived from an EMBL/GenBank/DDBJ whole genome shotgun (WGS) entry which is preliminary data.</text>
</comment>
<accession>A0ABV4YF25</accession>
<dbReference type="RefSeq" id="WP_413258913.1">
    <property type="nucleotide sequence ID" value="NZ_JBHFNS010000073.1"/>
</dbReference>
<proteinExistence type="predicted"/>
<evidence type="ECO:0000313" key="4">
    <source>
        <dbReference type="Proteomes" id="UP001576776"/>
    </source>
</evidence>
<feature type="region of interest" description="Disordered" evidence="1">
    <location>
        <begin position="31"/>
        <end position="65"/>
    </location>
</feature>
<evidence type="ECO:0000313" key="3">
    <source>
        <dbReference type="EMBL" id="MFB2937430.1"/>
    </source>
</evidence>
<dbReference type="PROSITE" id="PS51257">
    <property type="entry name" value="PROKAR_LIPOPROTEIN"/>
    <property type="match status" value="1"/>
</dbReference>
<feature type="compositionally biased region" description="Basic and acidic residues" evidence="1">
    <location>
        <begin position="51"/>
        <end position="60"/>
    </location>
</feature>
<organism evidence="3 4">
    <name type="scientific">Floridaenema fluviatile BLCC-F154</name>
    <dbReference type="NCBI Taxonomy" id="3153640"/>
    <lineage>
        <taxon>Bacteria</taxon>
        <taxon>Bacillati</taxon>
        <taxon>Cyanobacteriota</taxon>
        <taxon>Cyanophyceae</taxon>
        <taxon>Oscillatoriophycideae</taxon>
        <taxon>Aerosakkonematales</taxon>
        <taxon>Aerosakkonemataceae</taxon>
        <taxon>Floridanema</taxon>
        <taxon>Floridanema fluviatile</taxon>
    </lineage>
</organism>
<feature type="chain" id="PRO_5045572155" description="YtkA-like domain-containing protein" evidence="2">
    <location>
        <begin position="29"/>
        <end position="164"/>
    </location>
</feature>
<dbReference type="EMBL" id="JBHFNS010000073">
    <property type="protein sequence ID" value="MFB2937430.1"/>
    <property type="molecule type" value="Genomic_DNA"/>
</dbReference>
<evidence type="ECO:0000256" key="1">
    <source>
        <dbReference type="SAM" id="MobiDB-lite"/>
    </source>
</evidence>
<keyword evidence="4" id="KW-1185">Reference proteome</keyword>
<evidence type="ECO:0000256" key="2">
    <source>
        <dbReference type="SAM" id="SignalP"/>
    </source>
</evidence>
<protein>
    <recommendedName>
        <fullName evidence="5">YtkA-like domain-containing protein</fullName>
    </recommendedName>
</protein>
<evidence type="ECO:0008006" key="5">
    <source>
        <dbReference type="Google" id="ProtNLM"/>
    </source>
</evidence>
<feature type="compositionally biased region" description="Polar residues" evidence="1">
    <location>
        <begin position="31"/>
        <end position="50"/>
    </location>
</feature>
<sequence length="164" mass="17778">MQFYPKSLVILSSIFMLSLAACSNTVEATNPAANVSANPTNSATETTAKTGDNHGHDHAKASKGGQVVETGKYHIEFVPIKEENGTHLDLYLLTGDSHEPVSDAKVKAQVQLPSGEQKTLNFSYKAKDKHYGVLLPEKAVGEYKVVILSEVGGEKVNSRFSFKR</sequence>